<reference evidence="3" key="1">
    <citation type="submission" date="2012-12" db="EMBL/GenBank/DDBJ databases">
        <authorList>
            <person name="Hellsten U."/>
            <person name="Grimwood J."/>
            <person name="Chapman J.A."/>
            <person name="Shapiro H."/>
            <person name="Aerts A."/>
            <person name="Otillar R.P."/>
            <person name="Terry A.Y."/>
            <person name="Boore J.L."/>
            <person name="Simakov O."/>
            <person name="Marletaz F."/>
            <person name="Cho S.-J."/>
            <person name="Edsinger-Gonzales E."/>
            <person name="Havlak P."/>
            <person name="Kuo D.-H."/>
            <person name="Larsson T."/>
            <person name="Lv J."/>
            <person name="Arendt D."/>
            <person name="Savage R."/>
            <person name="Osoegawa K."/>
            <person name="de Jong P."/>
            <person name="Lindberg D.R."/>
            <person name="Seaver E.C."/>
            <person name="Weisblat D.A."/>
            <person name="Putnam N.H."/>
            <person name="Grigoriev I.V."/>
            <person name="Rokhsar D.S."/>
        </authorList>
    </citation>
    <scope>NUCLEOTIDE SEQUENCE</scope>
    <source>
        <strain evidence="3">I ESC-2004</strain>
    </source>
</reference>
<dbReference type="PANTHER" id="PTHR14269:SF4">
    <property type="entry name" value="CAT EYE SYNDROME CRITICAL REGION PROTEIN 5"/>
    <property type="match status" value="1"/>
</dbReference>
<gene>
    <name evidence="1" type="ORF">CAPTEDRAFT_223024</name>
</gene>
<dbReference type="Proteomes" id="UP000014760">
    <property type="component" value="Unassembled WGS sequence"/>
</dbReference>
<evidence type="ECO:0008006" key="4">
    <source>
        <dbReference type="Google" id="ProtNLM"/>
    </source>
</evidence>
<dbReference type="OMA" id="LVIGQEY"/>
<proteinExistence type="predicted"/>
<dbReference type="EMBL" id="AMQN01001539">
    <property type="status" value="NOT_ANNOTATED_CDS"/>
    <property type="molecule type" value="Genomic_DNA"/>
</dbReference>
<dbReference type="InterPro" id="IPR023214">
    <property type="entry name" value="HAD_sf"/>
</dbReference>
<dbReference type="GO" id="GO:0005739">
    <property type="term" value="C:mitochondrion"/>
    <property type="evidence" value="ECO:0007669"/>
    <property type="project" value="TreeGrafter"/>
</dbReference>
<accession>R7UIQ0</accession>
<dbReference type="SUPFAM" id="SSF56784">
    <property type="entry name" value="HAD-like"/>
    <property type="match status" value="1"/>
</dbReference>
<organism evidence="1">
    <name type="scientific">Capitella teleta</name>
    <name type="common">Polychaete worm</name>
    <dbReference type="NCBI Taxonomy" id="283909"/>
    <lineage>
        <taxon>Eukaryota</taxon>
        <taxon>Metazoa</taxon>
        <taxon>Spiralia</taxon>
        <taxon>Lophotrochozoa</taxon>
        <taxon>Annelida</taxon>
        <taxon>Polychaeta</taxon>
        <taxon>Sedentaria</taxon>
        <taxon>Scolecida</taxon>
        <taxon>Capitellidae</taxon>
        <taxon>Capitella</taxon>
    </lineage>
</organism>
<evidence type="ECO:0000313" key="2">
    <source>
        <dbReference type="EnsemblMetazoa" id="CapteP223024"/>
    </source>
</evidence>
<dbReference type="InterPro" id="IPR036412">
    <property type="entry name" value="HAD-like_sf"/>
</dbReference>
<dbReference type="EnsemblMetazoa" id="CapteT223024">
    <property type="protein sequence ID" value="CapteP223024"/>
    <property type="gene ID" value="CapteG223024"/>
</dbReference>
<evidence type="ECO:0000313" key="3">
    <source>
        <dbReference type="Proteomes" id="UP000014760"/>
    </source>
</evidence>
<dbReference type="GO" id="GO:0046474">
    <property type="term" value="P:glycerophospholipid biosynthetic process"/>
    <property type="evidence" value="ECO:0007669"/>
    <property type="project" value="TreeGrafter"/>
</dbReference>
<dbReference type="AlphaFoldDB" id="R7UIQ0"/>
<dbReference type="STRING" id="283909.R7UIQ0"/>
<protein>
    <recommendedName>
        <fullName evidence="4">Haloacid dehalogenase-like hydrolase domain-containing 5</fullName>
    </recommendedName>
</protein>
<dbReference type="OrthoDB" id="10251048at2759"/>
<dbReference type="Gene3D" id="3.40.50.1000">
    <property type="entry name" value="HAD superfamily/HAD-like"/>
    <property type="match status" value="2"/>
</dbReference>
<keyword evidence="3" id="KW-1185">Reference proteome</keyword>
<dbReference type="Pfam" id="PF13344">
    <property type="entry name" value="Hydrolase_6"/>
    <property type="match status" value="1"/>
</dbReference>
<dbReference type="NCBIfam" id="TIGR01456">
    <property type="entry name" value="CECR5"/>
    <property type="match status" value="1"/>
</dbReference>
<dbReference type="InterPro" id="IPR006353">
    <property type="entry name" value="HAD-SF_hydro_IIA_CECR5"/>
</dbReference>
<dbReference type="EMBL" id="KB303456">
    <property type="protein sequence ID" value="ELU03152.1"/>
    <property type="molecule type" value="Genomic_DNA"/>
</dbReference>
<dbReference type="InterPro" id="IPR050324">
    <property type="entry name" value="CDP-alcohol_PTase-I"/>
</dbReference>
<reference evidence="1 3" key="2">
    <citation type="journal article" date="2013" name="Nature">
        <title>Insights into bilaterian evolution from three spiralian genomes.</title>
        <authorList>
            <person name="Simakov O."/>
            <person name="Marletaz F."/>
            <person name="Cho S.J."/>
            <person name="Edsinger-Gonzales E."/>
            <person name="Havlak P."/>
            <person name="Hellsten U."/>
            <person name="Kuo D.H."/>
            <person name="Larsson T."/>
            <person name="Lv J."/>
            <person name="Arendt D."/>
            <person name="Savage R."/>
            <person name="Osoegawa K."/>
            <person name="de Jong P."/>
            <person name="Grimwood J."/>
            <person name="Chapman J.A."/>
            <person name="Shapiro H."/>
            <person name="Aerts A."/>
            <person name="Otillar R.P."/>
            <person name="Terry A.Y."/>
            <person name="Boore J.L."/>
            <person name="Grigoriev I.V."/>
            <person name="Lindberg D.R."/>
            <person name="Seaver E.C."/>
            <person name="Weisblat D.A."/>
            <person name="Putnam N.H."/>
            <person name="Rokhsar D.S."/>
        </authorList>
    </citation>
    <scope>NUCLEOTIDE SEQUENCE</scope>
    <source>
        <strain evidence="1 3">I ESC-2004</strain>
    </source>
</reference>
<dbReference type="NCBIfam" id="TIGR01460">
    <property type="entry name" value="HAD-SF-IIA"/>
    <property type="match status" value="1"/>
</dbReference>
<sequence>MDRLSELEFEDLGTAFAKHRKQSLNLLKQKKQPNFGICFDCDGVLARGTLPIKSAKRAFKKLIDDKGQFVVPVTFVTNSLSKNSDKAKMIGEWFGVEVSPDQMVQAQGPLEMFTEYHNKHCLIIGQGKVSEIAKELGFKKICTIEDVSAAYPLLDMVDHGNRKRVAEEAIIEKDLPRVEAVILLGEPNRWESSLQLIIDLLRTDGKPDHMPKSLPEKHLPVIACNMDLEFMHRACIPRYGHGAYLVCLEALYRKVTGRELKYTALVGKPSEITYRYSEHCLTKHAKKLGFEAPLKHMYLIGDCLDSDIVGCNLYQRHLDRMIKRKNNNIDDESLKQFNESYDEALQESRNIPEGTKIYEQTVNTCMGILVCTGVYKPETCPEPGTDDGDEERYSGHRDFSRNMELYKPEVILNDVDCAIDFIFDQEGMA</sequence>
<dbReference type="InterPro" id="IPR006357">
    <property type="entry name" value="HAD-SF_hydro_IIA"/>
</dbReference>
<evidence type="ECO:0000313" key="1">
    <source>
        <dbReference type="EMBL" id="ELU03152.1"/>
    </source>
</evidence>
<name>R7UIQ0_CAPTE</name>
<dbReference type="PANTHER" id="PTHR14269">
    <property type="entry name" value="CDP-DIACYLGLYCEROL--GLYCEROL-3-PHOSPHATE 3-PHOSPHATIDYLTRANSFERASE-RELATED"/>
    <property type="match status" value="1"/>
</dbReference>
<reference evidence="2" key="3">
    <citation type="submission" date="2015-06" db="UniProtKB">
        <authorList>
            <consortium name="EnsemblMetazoa"/>
        </authorList>
    </citation>
    <scope>IDENTIFICATION</scope>
</reference>
<dbReference type="HOGENOM" id="CLU_030880_0_1_1"/>